<feature type="transmembrane region" description="Helical" evidence="11">
    <location>
        <begin position="116"/>
        <end position="135"/>
    </location>
</feature>
<dbReference type="PANTHER" id="PTHR12468:SF2">
    <property type="entry name" value="GPI MANNOSYLTRANSFERASE 2"/>
    <property type="match status" value="1"/>
</dbReference>
<keyword evidence="8 11" id="KW-1133">Transmembrane helix</keyword>
<dbReference type="GeneID" id="95391832"/>
<feature type="transmembrane region" description="Helical" evidence="11">
    <location>
        <begin position="193"/>
        <end position="210"/>
    </location>
</feature>
<evidence type="ECO:0000256" key="8">
    <source>
        <dbReference type="ARBA" id="ARBA00022989"/>
    </source>
</evidence>
<evidence type="ECO:0000313" key="12">
    <source>
        <dbReference type="EMBL" id="MBB3729650.1"/>
    </source>
</evidence>
<evidence type="ECO:0000256" key="6">
    <source>
        <dbReference type="ARBA" id="ARBA00022692"/>
    </source>
</evidence>
<reference evidence="12 13" key="1">
    <citation type="submission" date="2020-08" db="EMBL/GenBank/DDBJ databases">
        <title>Sequencing the genomes of 1000 actinobacteria strains.</title>
        <authorList>
            <person name="Klenk H.-P."/>
        </authorList>
    </citation>
    <scope>NUCLEOTIDE SEQUENCE [LARGE SCALE GENOMIC DNA]</scope>
    <source>
        <strain evidence="12 13">DSM 44320</strain>
    </source>
</reference>
<keyword evidence="13" id="KW-1185">Reference proteome</keyword>
<protein>
    <recommendedName>
        <fullName evidence="14">Integral membrane protein</fullName>
    </recommendedName>
</protein>
<evidence type="ECO:0000256" key="10">
    <source>
        <dbReference type="SAM" id="MobiDB-lite"/>
    </source>
</evidence>
<feature type="transmembrane region" description="Helical" evidence="11">
    <location>
        <begin position="155"/>
        <end position="181"/>
    </location>
</feature>
<dbReference type="GO" id="GO:0016020">
    <property type="term" value="C:membrane"/>
    <property type="evidence" value="ECO:0007669"/>
    <property type="project" value="GOC"/>
</dbReference>
<dbReference type="UniPathway" id="UPA00196"/>
<dbReference type="PANTHER" id="PTHR12468">
    <property type="entry name" value="GPI MANNOSYLTRANSFERASE 2"/>
    <property type="match status" value="1"/>
</dbReference>
<keyword evidence="5" id="KW-0808">Transferase</keyword>
<dbReference type="EMBL" id="JACIBV010000001">
    <property type="protein sequence ID" value="MBB3729650.1"/>
    <property type="molecule type" value="Genomic_DNA"/>
</dbReference>
<evidence type="ECO:0000256" key="9">
    <source>
        <dbReference type="ARBA" id="ARBA00023136"/>
    </source>
</evidence>
<evidence type="ECO:0000256" key="11">
    <source>
        <dbReference type="SAM" id="Phobius"/>
    </source>
</evidence>
<evidence type="ECO:0000313" key="13">
    <source>
        <dbReference type="Proteomes" id="UP000579945"/>
    </source>
</evidence>
<evidence type="ECO:0000256" key="3">
    <source>
        <dbReference type="ARBA" id="ARBA00022502"/>
    </source>
</evidence>
<evidence type="ECO:0000256" key="2">
    <source>
        <dbReference type="ARBA" id="ARBA00004687"/>
    </source>
</evidence>
<keyword evidence="4" id="KW-0328">Glycosyltransferase</keyword>
<feature type="region of interest" description="Disordered" evidence="10">
    <location>
        <begin position="251"/>
        <end position="275"/>
    </location>
</feature>
<dbReference type="GO" id="GO:0006506">
    <property type="term" value="P:GPI anchor biosynthetic process"/>
    <property type="evidence" value="ECO:0007669"/>
    <property type="project" value="UniProtKB-UniPathway"/>
</dbReference>
<keyword evidence="9 11" id="KW-0472">Membrane</keyword>
<comment type="caution">
    <text evidence="12">The sequence shown here is derived from an EMBL/GenBank/DDBJ whole genome shotgun (WGS) entry which is preliminary data.</text>
</comment>
<accession>A0A7W5V9J4</accession>
<organism evidence="12 13">
    <name type="scientific">Nonomuraea dietziae</name>
    <dbReference type="NCBI Taxonomy" id="65515"/>
    <lineage>
        <taxon>Bacteria</taxon>
        <taxon>Bacillati</taxon>
        <taxon>Actinomycetota</taxon>
        <taxon>Actinomycetes</taxon>
        <taxon>Streptosporangiales</taxon>
        <taxon>Streptosporangiaceae</taxon>
        <taxon>Nonomuraea</taxon>
    </lineage>
</organism>
<evidence type="ECO:0000256" key="4">
    <source>
        <dbReference type="ARBA" id="ARBA00022676"/>
    </source>
</evidence>
<feature type="transmembrane region" description="Helical" evidence="11">
    <location>
        <begin position="83"/>
        <end position="104"/>
    </location>
</feature>
<dbReference type="InterPro" id="IPR007315">
    <property type="entry name" value="PIG-V/Gpi18"/>
</dbReference>
<dbReference type="RefSeq" id="WP_246452102.1">
    <property type="nucleotide sequence ID" value="NZ_JACIBV010000001.1"/>
</dbReference>
<dbReference type="GO" id="GO:0004376">
    <property type="term" value="F:GPI mannosyltransferase activity"/>
    <property type="evidence" value="ECO:0007669"/>
    <property type="project" value="InterPro"/>
</dbReference>
<feature type="compositionally biased region" description="Basic and acidic residues" evidence="10">
    <location>
        <begin position="251"/>
        <end position="261"/>
    </location>
</feature>
<evidence type="ECO:0000256" key="1">
    <source>
        <dbReference type="ARBA" id="ARBA00004477"/>
    </source>
</evidence>
<comment type="pathway">
    <text evidence="2">Glycolipid biosynthesis; glycosylphosphatidylinositol-anchor biosynthesis.</text>
</comment>
<dbReference type="GO" id="GO:0031501">
    <property type="term" value="C:mannosyltransferase complex"/>
    <property type="evidence" value="ECO:0007669"/>
    <property type="project" value="TreeGrafter"/>
</dbReference>
<dbReference type="GO" id="GO:0000009">
    <property type="term" value="F:alpha-1,6-mannosyltransferase activity"/>
    <property type="evidence" value="ECO:0007669"/>
    <property type="project" value="InterPro"/>
</dbReference>
<keyword evidence="3" id="KW-0337">GPI-anchor biosynthesis</keyword>
<feature type="region of interest" description="Disordered" evidence="10">
    <location>
        <begin position="319"/>
        <end position="358"/>
    </location>
</feature>
<keyword evidence="6 11" id="KW-0812">Transmembrane</keyword>
<evidence type="ECO:0008006" key="14">
    <source>
        <dbReference type="Google" id="ProtNLM"/>
    </source>
</evidence>
<evidence type="ECO:0000256" key="5">
    <source>
        <dbReference type="ARBA" id="ARBA00022679"/>
    </source>
</evidence>
<name>A0A7W5V9J4_9ACTN</name>
<gene>
    <name evidence="12" type="ORF">FHR33_005510</name>
</gene>
<dbReference type="Proteomes" id="UP000579945">
    <property type="component" value="Unassembled WGS sequence"/>
</dbReference>
<comment type="subcellular location">
    <subcellularLocation>
        <location evidence="1">Endoplasmic reticulum membrane</location>
        <topology evidence="1">Multi-pass membrane protein</topology>
    </subcellularLocation>
</comment>
<evidence type="ECO:0000256" key="7">
    <source>
        <dbReference type="ARBA" id="ARBA00022824"/>
    </source>
</evidence>
<sequence length="358" mass="38549">MRALGVWTGSRLGLLLVSLMAVPWLVGGRDYLSRWKQWDASLFVTIAQYGYRGDPAQARDPGLPAFFPGMPAVLRLVHLVVDDWALCGLLISLVAGGAAAVALARLAEFEGGSGELAVVAMVLFPTAVFLAAGYSESLFLAFAIPAWLAARRRQWPLAVLLAAGASSIRITGLFLAVALIVEFAFSRPHKRDLPWLVIPFVPLIAYSWYLRGLTGDWLAWKHAQEAGWGRELVWPWRALADDVGLGDDRGGVRRRLQDGDRGGGGGRRRPGLAAGHAQVERVRLLRAAGGRAADLGLLPVRAALAAAVVPAVGADRQAARSMDHRVRPASRPADGAERPALPHRRLGRLRSLPTFAAK</sequence>
<dbReference type="AlphaFoldDB" id="A0A7W5V9J4"/>
<keyword evidence="7" id="KW-0256">Endoplasmic reticulum</keyword>
<proteinExistence type="predicted"/>
<dbReference type="Pfam" id="PF04188">
    <property type="entry name" value="Mannosyl_trans2"/>
    <property type="match status" value="1"/>
</dbReference>